<dbReference type="EMBL" id="MU865917">
    <property type="protein sequence ID" value="KAK4454475.1"/>
    <property type="molecule type" value="Genomic_DNA"/>
</dbReference>
<evidence type="ECO:0000256" key="1">
    <source>
        <dbReference type="SAM" id="MobiDB-lite"/>
    </source>
</evidence>
<feature type="compositionally biased region" description="Basic and acidic residues" evidence="1">
    <location>
        <begin position="51"/>
        <end position="61"/>
    </location>
</feature>
<accession>A0AAV9H3E9</accession>
<evidence type="ECO:0000256" key="2">
    <source>
        <dbReference type="SAM" id="SignalP"/>
    </source>
</evidence>
<reference evidence="3" key="1">
    <citation type="journal article" date="2023" name="Mol. Phylogenet. Evol.">
        <title>Genome-scale phylogeny and comparative genomics of the fungal order Sordariales.</title>
        <authorList>
            <person name="Hensen N."/>
            <person name="Bonometti L."/>
            <person name="Westerberg I."/>
            <person name="Brannstrom I.O."/>
            <person name="Guillou S."/>
            <person name="Cros-Aarteil S."/>
            <person name="Calhoun S."/>
            <person name="Haridas S."/>
            <person name="Kuo A."/>
            <person name="Mondo S."/>
            <person name="Pangilinan J."/>
            <person name="Riley R."/>
            <person name="LaButti K."/>
            <person name="Andreopoulos B."/>
            <person name="Lipzen A."/>
            <person name="Chen C."/>
            <person name="Yan M."/>
            <person name="Daum C."/>
            <person name="Ng V."/>
            <person name="Clum A."/>
            <person name="Steindorff A."/>
            <person name="Ohm R.A."/>
            <person name="Martin F."/>
            <person name="Silar P."/>
            <person name="Natvig D.O."/>
            <person name="Lalanne C."/>
            <person name="Gautier V."/>
            <person name="Ament-Velasquez S.L."/>
            <person name="Kruys A."/>
            <person name="Hutchinson M.I."/>
            <person name="Powell A.J."/>
            <person name="Barry K."/>
            <person name="Miller A.N."/>
            <person name="Grigoriev I.V."/>
            <person name="Debuchy R."/>
            <person name="Gladieux P."/>
            <person name="Hiltunen Thoren M."/>
            <person name="Johannesson H."/>
        </authorList>
    </citation>
    <scope>NUCLEOTIDE SEQUENCE</scope>
    <source>
        <strain evidence="3">PSN243</strain>
    </source>
</reference>
<feature type="region of interest" description="Disordered" evidence="1">
    <location>
        <begin position="13"/>
        <end position="98"/>
    </location>
</feature>
<dbReference type="AlphaFoldDB" id="A0AAV9H3E9"/>
<comment type="caution">
    <text evidence="3">The sequence shown here is derived from an EMBL/GenBank/DDBJ whole genome shotgun (WGS) entry which is preliminary data.</text>
</comment>
<evidence type="ECO:0000313" key="3">
    <source>
        <dbReference type="EMBL" id="KAK4454475.1"/>
    </source>
</evidence>
<feature type="chain" id="PRO_5043720729" evidence="2">
    <location>
        <begin position="18"/>
        <end position="125"/>
    </location>
</feature>
<organism evidence="3 4">
    <name type="scientific">Podospora aff. communis PSN243</name>
    <dbReference type="NCBI Taxonomy" id="3040156"/>
    <lineage>
        <taxon>Eukaryota</taxon>
        <taxon>Fungi</taxon>
        <taxon>Dikarya</taxon>
        <taxon>Ascomycota</taxon>
        <taxon>Pezizomycotina</taxon>
        <taxon>Sordariomycetes</taxon>
        <taxon>Sordariomycetidae</taxon>
        <taxon>Sordariales</taxon>
        <taxon>Podosporaceae</taxon>
        <taxon>Podospora</taxon>
    </lineage>
</organism>
<proteinExistence type="predicted"/>
<gene>
    <name evidence="3" type="ORF">QBC34DRAFT_490854</name>
</gene>
<sequence length="125" mass="14167">MKLTTLLYLALGTVSLAAPLTKRDPEPPPIKPRDPPTRTRARAHFPTHASQTREPEPDPQVKPRPHKRDPAPEPQVKPRPHKREPEPEALWTASGIRKEENRAMKHVLKSETGAVQWYQCPGEVD</sequence>
<protein>
    <submittedName>
        <fullName evidence="3">Uncharacterized protein</fullName>
    </submittedName>
</protein>
<feature type="signal peptide" evidence="2">
    <location>
        <begin position="1"/>
        <end position="17"/>
    </location>
</feature>
<name>A0AAV9H3E9_9PEZI</name>
<evidence type="ECO:0000313" key="4">
    <source>
        <dbReference type="Proteomes" id="UP001321760"/>
    </source>
</evidence>
<keyword evidence="2" id="KW-0732">Signal</keyword>
<feature type="compositionally biased region" description="Basic and acidic residues" evidence="1">
    <location>
        <begin position="21"/>
        <end position="37"/>
    </location>
</feature>
<keyword evidence="4" id="KW-1185">Reference proteome</keyword>
<dbReference type="Proteomes" id="UP001321760">
    <property type="component" value="Unassembled WGS sequence"/>
</dbReference>
<reference evidence="3" key="2">
    <citation type="submission" date="2023-05" db="EMBL/GenBank/DDBJ databases">
        <authorList>
            <consortium name="Lawrence Berkeley National Laboratory"/>
            <person name="Steindorff A."/>
            <person name="Hensen N."/>
            <person name="Bonometti L."/>
            <person name="Westerberg I."/>
            <person name="Brannstrom I.O."/>
            <person name="Guillou S."/>
            <person name="Cros-Aarteil S."/>
            <person name="Calhoun S."/>
            <person name="Haridas S."/>
            <person name="Kuo A."/>
            <person name="Mondo S."/>
            <person name="Pangilinan J."/>
            <person name="Riley R."/>
            <person name="Labutti K."/>
            <person name="Andreopoulos B."/>
            <person name="Lipzen A."/>
            <person name="Chen C."/>
            <person name="Yanf M."/>
            <person name="Daum C."/>
            <person name="Ng V."/>
            <person name="Clum A."/>
            <person name="Ohm R."/>
            <person name="Martin F."/>
            <person name="Silar P."/>
            <person name="Natvig D."/>
            <person name="Lalanne C."/>
            <person name="Gautier V."/>
            <person name="Ament-Velasquez S.L."/>
            <person name="Kruys A."/>
            <person name="Hutchinson M.I."/>
            <person name="Powell A.J."/>
            <person name="Barry K."/>
            <person name="Miller A.N."/>
            <person name="Grigoriev I.V."/>
            <person name="Debuchy R."/>
            <person name="Gladieux P."/>
            <person name="Thoren M.H."/>
            <person name="Johannesson H."/>
        </authorList>
    </citation>
    <scope>NUCLEOTIDE SEQUENCE</scope>
    <source>
        <strain evidence="3">PSN243</strain>
    </source>
</reference>